<dbReference type="SUPFAM" id="SSF64288">
    <property type="entry name" value="Chorismate lyase-like"/>
    <property type="match status" value="1"/>
</dbReference>
<dbReference type="InterPro" id="IPR011663">
    <property type="entry name" value="UTRA"/>
</dbReference>
<keyword evidence="6" id="KW-1185">Reference proteome</keyword>
<gene>
    <name evidence="5" type="ORF">EPA93_17955</name>
</gene>
<dbReference type="PANTHER" id="PTHR44846:SF1">
    <property type="entry name" value="MANNOSYL-D-GLYCERATE TRANSPORT_METABOLISM SYSTEM REPRESSOR MNGR-RELATED"/>
    <property type="match status" value="1"/>
</dbReference>
<dbReference type="SUPFAM" id="SSF46785">
    <property type="entry name" value="Winged helix' DNA-binding domain"/>
    <property type="match status" value="1"/>
</dbReference>
<dbReference type="OrthoDB" id="146373at2"/>
<keyword evidence="3" id="KW-0804">Transcription</keyword>
<dbReference type="AlphaFoldDB" id="A0A4P6JR31"/>
<dbReference type="GO" id="GO:0003677">
    <property type="term" value="F:DNA binding"/>
    <property type="evidence" value="ECO:0007669"/>
    <property type="project" value="UniProtKB-KW"/>
</dbReference>
<keyword evidence="2" id="KW-0238">DNA-binding</keyword>
<dbReference type="GO" id="GO:0045892">
    <property type="term" value="P:negative regulation of DNA-templated transcription"/>
    <property type="evidence" value="ECO:0007669"/>
    <property type="project" value="TreeGrafter"/>
</dbReference>
<evidence type="ECO:0000256" key="3">
    <source>
        <dbReference type="ARBA" id="ARBA00023163"/>
    </source>
</evidence>
<dbReference type="Pfam" id="PF07702">
    <property type="entry name" value="UTRA"/>
    <property type="match status" value="1"/>
</dbReference>
<dbReference type="Gene3D" id="3.40.1410.10">
    <property type="entry name" value="Chorismate lyase-like"/>
    <property type="match status" value="1"/>
</dbReference>
<dbReference type="Pfam" id="PF00392">
    <property type="entry name" value="GntR"/>
    <property type="match status" value="1"/>
</dbReference>
<dbReference type="InterPro" id="IPR036390">
    <property type="entry name" value="WH_DNA-bd_sf"/>
</dbReference>
<feature type="domain" description="HTH gntR-type" evidence="4">
    <location>
        <begin position="11"/>
        <end position="79"/>
    </location>
</feature>
<evidence type="ECO:0000313" key="6">
    <source>
        <dbReference type="Proteomes" id="UP000290365"/>
    </source>
</evidence>
<dbReference type="PROSITE" id="PS50949">
    <property type="entry name" value="HTH_GNTR"/>
    <property type="match status" value="1"/>
</dbReference>
<dbReference type="SMART" id="SM00866">
    <property type="entry name" value="UTRA"/>
    <property type="match status" value="1"/>
</dbReference>
<dbReference type="InterPro" id="IPR000524">
    <property type="entry name" value="Tscrpt_reg_HTH_GntR"/>
</dbReference>
<accession>A0A4P6JR31</accession>
<dbReference type="Proteomes" id="UP000290365">
    <property type="component" value="Chromosome"/>
</dbReference>
<dbReference type="PANTHER" id="PTHR44846">
    <property type="entry name" value="MANNOSYL-D-GLYCERATE TRANSPORT/METABOLISM SYSTEM REPRESSOR MNGR-RELATED"/>
    <property type="match status" value="1"/>
</dbReference>
<dbReference type="InterPro" id="IPR036388">
    <property type="entry name" value="WH-like_DNA-bd_sf"/>
</dbReference>
<dbReference type="GO" id="GO:0003700">
    <property type="term" value="F:DNA-binding transcription factor activity"/>
    <property type="evidence" value="ECO:0007669"/>
    <property type="project" value="InterPro"/>
</dbReference>
<reference evidence="5 6" key="1">
    <citation type="submission" date="2019-01" db="EMBL/GenBank/DDBJ databases">
        <title>Ktedonosporobacter rubrisoli SCAWS-G2.</title>
        <authorList>
            <person name="Huang Y."/>
            <person name="Yan B."/>
        </authorList>
    </citation>
    <scope>NUCLEOTIDE SEQUENCE [LARGE SCALE GENOMIC DNA]</scope>
    <source>
        <strain evidence="5 6">SCAWS-G2</strain>
    </source>
</reference>
<sequence>MNESIDKQSPVPIYYQIMMQIRTKIDEGEYKADCALPPERELVETYKVSRMTVRQALAELVNEGILIRRKGVGTFVAPPKFEQALSGLTSFTEDMAQRGMKAGAHIISFAETKPDSAVRKALGLEPQENIFECVRLRLADEEPMALERTSLVAAMCPGLSREDLENRSLYTLLAERWGIRLDHASQSLEPMLATSYEAALLHVATGSPLLLMYRITYDQDGRAFEYVKSFYRGDRYKFITELYRKAGR</sequence>
<dbReference type="FunFam" id="1.10.10.10:FF:000079">
    <property type="entry name" value="GntR family transcriptional regulator"/>
    <property type="match status" value="1"/>
</dbReference>
<evidence type="ECO:0000313" key="5">
    <source>
        <dbReference type="EMBL" id="QBD77774.1"/>
    </source>
</evidence>
<evidence type="ECO:0000259" key="4">
    <source>
        <dbReference type="PROSITE" id="PS50949"/>
    </source>
</evidence>
<organism evidence="5 6">
    <name type="scientific">Ktedonosporobacter rubrisoli</name>
    <dbReference type="NCBI Taxonomy" id="2509675"/>
    <lineage>
        <taxon>Bacteria</taxon>
        <taxon>Bacillati</taxon>
        <taxon>Chloroflexota</taxon>
        <taxon>Ktedonobacteria</taxon>
        <taxon>Ktedonobacterales</taxon>
        <taxon>Ktedonosporobacteraceae</taxon>
        <taxon>Ktedonosporobacter</taxon>
    </lineage>
</organism>
<dbReference type="PRINTS" id="PR00035">
    <property type="entry name" value="HTHGNTR"/>
</dbReference>
<dbReference type="CDD" id="cd07377">
    <property type="entry name" value="WHTH_GntR"/>
    <property type="match status" value="1"/>
</dbReference>
<evidence type="ECO:0000256" key="1">
    <source>
        <dbReference type="ARBA" id="ARBA00023015"/>
    </source>
</evidence>
<evidence type="ECO:0000256" key="2">
    <source>
        <dbReference type="ARBA" id="ARBA00023125"/>
    </source>
</evidence>
<keyword evidence="1" id="KW-0805">Transcription regulation</keyword>
<dbReference type="InterPro" id="IPR028978">
    <property type="entry name" value="Chorismate_lyase_/UTRA_dom_sf"/>
</dbReference>
<dbReference type="SMART" id="SM00345">
    <property type="entry name" value="HTH_GNTR"/>
    <property type="match status" value="1"/>
</dbReference>
<name>A0A4P6JR31_KTERU</name>
<dbReference type="InterPro" id="IPR050679">
    <property type="entry name" value="Bact_HTH_transcr_reg"/>
</dbReference>
<protein>
    <submittedName>
        <fullName evidence="5">GntR family transcriptional regulator</fullName>
    </submittedName>
</protein>
<proteinExistence type="predicted"/>
<dbReference type="EMBL" id="CP035758">
    <property type="protein sequence ID" value="QBD77774.1"/>
    <property type="molecule type" value="Genomic_DNA"/>
</dbReference>
<dbReference type="KEGG" id="kbs:EPA93_17955"/>
<dbReference type="RefSeq" id="WP_129888827.1">
    <property type="nucleotide sequence ID" value="NZ_CP035758.1"/>
</dbReference>
<dbReference type="Gene3D" id="1.10.10.10">
    <property type="entry name" value="Winged helix-like DNA-binding domain superfamily/Winged helix DNA-binding domain"/>
    <property type="match status" value="1"/>
</dbReference>